<dbReference type="GO" id="GO:0005886">
    <property type="term" value="C:plasma membrane"/>
    <property type="evidence" value="ECO:0007669"/>
    <property type="project" value="TreeGrafter"/>
</dbReference>
<evidence type="ECO:0000256" key="4">
    <source>
        <dbReference type="ARBA" id="ARBA00023040"/>
    </source>
</evidence>
<keyword evidence="12" id="KW-0527">Neuropeptide</keyword>
<dbReference type="CDD" id="cd00637">
    <property type="entry name" value="7tm_classA_rhodopsin-like"/>
    <property type="match status" value="1"/>
</dbReference>
<feature type="transmembrane region" description="Helical" evidence="10">
    <location>
        <begin position="25"/>
        <end position="46"/>
    </location>
</feature>
<keyword evidence="3 10" id="KW-1133">Transmembrane helix</keyword>
<feature type="region of interest" description="Disordered" evidence="9">
    <location>
        <begin position="218"/>
        <end position="252"/>
    </location>
</feature>
<dbReference type="InterPro" id="IPR000276">
    <property type="entry name" value="GPCR_Rhodpsn"/>
</dbReference>
<reference evidence="12" key="1">
    <citation type="submission" date="2018-07" db="EMBL/GenBank/DDBJ databases">
        <authorList>
            <person name="Nielsen S.K.D."/>
            <person name="Koch T.L."/>
            <person name="Hauser F."/>
            <person name="Garm A.L."/>
            <person name="Grimmelikhuijzen C.J.P."/>
        </authorList>
    </citation>
    <scope>NUCLEOTIDE SEQUENCE</scope>
</reference>
<evidence type="ECO:0000256" key="10">
    <source>
        <dbReference type="SAM" id="Phobius"/>
    </source>
</evidence>
<feature type="transmembrane region" description="Helical" evidence="10">
    <location>
        <begin position="137"/>
        <end position="158"/>
    </location>
</feature>
<evidence type="ECO:0000256" key="5">
    <source>
        <dbReference type="ARBA" id="ARBA00023136"/>
    </source>
</evidence>
<dbReference type="SUPFAM" id="SSF81321">
    <property type="entry name" value="Family A G protein-coupled receptor-like"/>
    <property type="match status" value="1"/>
</dbReference>
<dbReference type="AlphaFoldDB" id="A0A4D5XWQ5"/>
<organism evidence="12">
    <name type="scientific">Tripedalia cystophora</name>
    <name type="common">Mangrove box jellyfish</name>
    <dbReference type="NCBI Taxonomy" id="6141"/>
    <lineage>
        <taxon>Eukaryota</taxon>
        <taxon>Metazoa</taxon>
        <taxon>Cnidaria</taxon>
        <taxon>Cubozoa</taxon>
        <taxon>Carybdeida</taxon>
        <taxon>Tripedaliidae</taxon>
        <taxon>Tripedalia</taxon>
    </lineage>
</organism>
<reference evidence="12" key="2">
    <citation type="journal article" date="2019" name="BMC Genomics">
        <title>De novo transcriptome assembly of the cubomedusa Tripedalia cystophora, including the analysis of a set of genes involved in peptidergic neurotransmission.</title>
        <authorList>
            <person name="Nielsen S.K."/>
            <person name="Koch T.L."/>
            <person name="Hauser F."/>
            <person name="Garm A."/>
            <person name="Grimmelikhuijzen C.J."/>
        </authorList>
    </citation>
    <scope>NUCLEOTIDE SEQUENCE</scope>
</reference>
<accession>A0A4D5XWQ5</accession>
<sequence>MAINETLDASNRSSSDQAVFRTFKLSMYSSVLMLSIAGNIILICAICKFRKLRTVPNFLVLNLSICDLLVVISSIPFQVAYEELAYFPFGRVGCKTLWPVATGGVNAGVLTLVAIAVERYKAITSPMSFRFNRYRALSTIFLTHVIGICAVVPYSLSLHYSTSQVDCLETWSRKSRQIYTLTLFLLQYAIPLPVIVTLYSLSWNKLRHQNMETIRIAQKNNHRRSERNRDGHEKLRRSKASRNGSRKSLVRRDSSMAKRLVELRESFRRPDPLCQVALQRYEQTMRTLKMFIAVIVVFAVCALPNQITWLWTDFSSNGGPGDNLSTVFYFLTYTNSVFNPWIYGGFNPSFRQAYKVMVYDKGILPLCRLLRCLPAKERNTEILFDSRTDYSGVYKFKNSQFDYSDAIKVSDVKGRSPVSSSGSFLLPTNHRPNLRNGKKESYAILRPSGNSHKTSDASESEYCVHISNEVDTDEKKCYLDVPDPLVNLHPRLIALNESNGNDFKDFKVLPKDDDRSSLASLASSGSSSVTNLGKRPRKVSFLDEKEGINSAPSTPPHSESAVFSSPSHSYEDLPPSAVFDFLSLMRETDF</sequence>
<dbReference type="Pfam" id="PF00001">
    <property type="entry name" value="7tm_1"/>
    <property type="match status" value="1"/>
</dbReference>
<protein>
    <submittedName>
        <fullName evidence="12">Neuropeptide-like GPCR</fullName>
    </submittedName>
</protein>
<feature type="transmembrane region" description="Helical" evidence="10">
    <location>
        <begin position="178"/>
        <end position="201"/>
    </location>
</feature>
<comment type="subcellular location">
    <subcellularLocation>
        <location evidence="1">Membrane</location>
        <topology evidence="1">Multi-pass membrane protein</topology>
    </subcellularLocation>
</comment>
<evidence type="ECO:0000256" key="1">
    <source>
        <dbReference type="ARBA" id="ARBA00004141"/>
    </source>
</evidence>
<evidence type="ECO:0000259" key="11">
    <source>
        <dbReference type="PROSITE" id="PS50262"/>
    </source>
</evidence>
<feature type="compositionally biased region" description="Basic residues" evidence="9">
    <location>
        <begin position="234"/>
        <end position="249"/>
    </location>
</feature>
<keyword evidence="4 8" id="KW-0297">G-protein coupled receptor</keyword>
<dbReference type="GO" id="GO:0004930">
    <property type="term" value="F:G protein-coupled receptor activity"/>
    <property type="evidence" value="ECO:0007669"/>
    <property type="project" value="UniProtKB-KW"/>
</dbReference>
<evidence type="ECO:0000313" key="12">
    <source>
        <dbReference type="EMBL" id="QBS47871.1"/>
    </source>
</evidence>
<dbReference type="PROSITE" id="PS00237">
    <property type="entry name" value="G_PROTEIN_RECEP_F1_1"/>
    <property type="match status" value="1"/>
</dbReference>
<dbReference type="EMBL" id="MH644095">
    <property type="protein sequence ID" value="QBS47871.1"/>
    <property type="molecule type" value="mRNA"/>
</dbReference>
<keyword evidence="5 10" id="KW-0472">Membrane</keyword>
<comment type="similarity">
    <text evidence="8">Belongs to the G-protein coupled receptor 1 family.</text>
</comment>
<feature type="transmembrane region" description="Helical" evidence="10">
    <location>
        <begin position="97"/>
        <end position="117"/>
    </location>
</feature>
<feature type="domain" description="G-protein coupled receptors family 1 profile" evidence="11">
    <location>
        <begin position="38"/>
        <end position="343"/>
    </location>
</feature>
<dbReference type="GO" id="GO:0007218">
    <property type="term" value="P:neuropeptide signaling pathway"/>
    <property type="evidence" value="ECO:0007669"/>
    <property type="project" value="UniProtKB-KW"/>
</dbReference>
<feature type="transmembrane region" description="Helical" evidence="10">
    <location>
        <begin position="288"/>
        <end position="307"/>
    </location>
</feature>
<keyword evidence="7 8" id="KW-0807">Transducer</keyword>
<dbReference type="PRINTS" id="PR00237">
    <property type="entry name" value="GPCRRHODOPSN"/>
</dbReference>
<dbReference type="PANTHER" id="PTHR45695">
    <property type="entry name" value="LEUCOKININ RECEPTOR-RELATED"/>
    <property type="match status" value="1"/>
</dbReference>
<dbReference type="PANTHER" id="PTHR45695:SF9">
    <property type="entry name" value="LEUCOKININ RECEPTOR"/>
    <property type="match status" value="1"/>
</dbReference>
<keyword evidence="2 8" id="KW-0812">Transmembrane</keyword>
<feature type="region of interest" description="Disordered" evidence="9">
    <location>
        <begin position="541"/>
        <end position="570"/>
    </location>
</feature>
<evidence type="ECO:0000256" key="6">
    <source>
        <dbReference type="ARBA" id="ARBA00023170"/>
    </source>
</evidence>
<dbReference type="PROSITE" id="PS50262">
    <property type="entry name" value="G_PROTEIN_RECEP_F1_2"/>
    <property type="match status" value="1"/>
</dbReference>
<feature type="transmembrane region" description="Helical" evidence="10">
    <location>
        <begin position="327"/>
        <end position="346"/>
    </location>
</feature>
<evidence type="ECO:0000256" key="9">
    <source>
        <dbReference type="SAM" id="MobiDB-lite"/>
    </source>
</evidence>
<evidence type="ECO:0000256" key="7">
    <source>
        <dbReference type="ARBA" id="ARBA00023224"/>
    </source>
</evidence>
<evidence type="ECO:0000256" key="8">
    <source>
        <dbReference type="RuleBase" id="RU000688"/>
    </source>
</evidence>
<dbReference type="Gene3D" id="1.20.1070.10">
    <property type="entry name" value="Rhodopsin 7-helix transmembrane proteins"/>
    <property type="match status" value="1"/>
</dbReference>
<evidence type="ECO:0000256" key="2">
    <source>
        <dbReference type="ARBA" id="ARBA00022692"/>
    </source>
</evidence>
<feature type="transmembrane region" description="Helical" evidence="10">
    <location>
        <begin position="58"/>
        <end position="77"/>
    </location>
</feature>
<evidence type="ECO:0000256" key="3">
    <source>
        <dbReference type="ARBA" id="ARBA00022989"/>
    </source>
</evidence>
<dbReference type="InterPro" id="IPR017452">
    <property type="entry name" value="GPCR_Rhodpsn_7TM"/>
</dbReference>
<dbReference type="SMART" id="SM01381">
    <property type="entry name" value="7TM_GPCR_Srsx"/>
    <property type="match status" value="1"/>
</dbReference>
<keyword evidence="6 8" id="KW-0675">Receptor</keyword>
<name>A0A4D5XWQ5_TRICY</name>
<proteinExistence type="evidence at transcript level"/>